<dbReference type="SUPFAM" id="SSF141322">
    <property type="entry name" value="NfeD domain-like"/>
    <property type="match status" value="1"/>
</dbReference>
<protein>
    <recommendedName>
        <fullName evidence="6">NfeD-like C-terminal domain-containing protein</fullName>
    </recommendedName>
</protein>
<evidence type="ECO:0000256" key="5">
    <source>
        <dbReference type="SAM" id="Phobius"/>
    </source>
</evidence>
<dbReference type="AlphaFoldDB" id="G4RLL9"/>
<feature type="domain" description="NfeD-like C-terminal" evidence="6">
    <location>
        <begin position="70"/>
        <end position="122"/>
    </location>
</feature>
<keyword evidence="8" id="KW-1185">Reference proteome</keyword>
<dbReference type="PANTHER" id="PTHR33507">
    <property type="entry name" value="INNER MEMBRANE PROTEIN YBBJ"/>
    <property type="match status" value="1"/>
</dbReference>
<gene>
    <name evidence="7" type="ordered locus">TTX_1846</name>
</gene>
<dbReference type="eggNOG" id="arCOG01912">
    <property type="taxonomic scope" value="Archaea"/>
</dbReference>
<evidence type="ECO:0000256" key="1">
    <source>
        <dbReference type="ARBA" id="ARBA00004141"/>
    </source>
</evidence>
<dbReference type="Gene3D" id="2.40.50.140">
    <property type="entry name" value="Nucleic acid-binding proteins"/>
    <property type="match status" value="1"/>
</dbReference>
<reference evidence="7 8" key="1">
    <citation type="journal article" date="2011" name="PLoS ONE">
        <title>The complete genome sequence of Thermoproteus tenax: a physiologically versatile member of the Crenarchaeota.</title>
        <authorList>
            <person name="Siebers B."/>
            <person name="Zaparty M."/>
            <person name="Raddatz G."/>
            <person name="Tjaden B."/>
            <person name="Albers S.V."/>
            <person name="Bell S.D."/>
            <person name="Blombach F."/>
            <person name="Kletzin A."/>
            <person name="Kyrpides N."/>
            <person name="Lanz C."/>
            <person name="Plagens A."/>
            <person name="Rampp M."/>
            <person name="Rosinus A."/>
            <person name="von Jan M."/>
            <person name="Makarova K.S."/>
            <person name="Klenk H.P."/>
            <person name="Schuster S.C."/>
            <person name="Hensel R."/>
        </authorList>
    </citation>
    <scope>NUCLEOTIDE SEQUENCE [LARGE SCALE GENOMIC DNA]</scope>
    <source>
        <strain evidence="8">ATCC 35583 / DSM 2078 / JCM 9277 / NBRC 100435 / Kra 1</strain>
    </source>
</reference>
<keyword evidence="3 5" id="KW-1133">Transmembrane helix</keyword>
<evidence type="ECO:0000256" key="3">
    <source>
        <dbReference type="ARBA" id="ARBA00022989"/>
    </source>
</evidence>
<accession>G4RLL9</accession>
<dbReference type="InterPro" id="IPR052165">
    <property type="entry name" value="Membrane_assoc_protease"/>
</dbReference>
<dbReference type="GO" id="GO:0016020">
    <property type="term" value="C:membrane"/>
    <property type="evidence" value="ECO:0007669"/>
    <property type="project" value="UniProtKB-SubCell"/>
</dbReference>
<dbReference type="Proteomes" id="UP000002654">
    <property type="component" value="Chromosome"/>
</dbReference>
<dbReference type="PANTHER" id="PTHR33507:SF4">
    <property type="entry name" value="NODULATION COMPETITIVENESS PROTEIN NFED"/>
    <property type="match status" value="1"/>
</dbReference>
<dbReference type="KEGG" id="ttn:TTX_1846"/>
<evidence type="ECO:0000313" key="7">
    <source>
        <dbReference type="EMBL" id="CCC82464.1"/>
    </source>
</evidence>
<dbReference type="PATRIC" id="fig|768679.9.peg.1869"/>
<dbReference type="HOGENOM" id="CLU_143276_0_0_2"/>
<feature type="transmembrane region" description="Helical" evidence="5">
    <location>
        <begin position="12"/>
        <end position="33"/>
    </location>
</feature>
<dbReference type="EMBL" id="FN869859">
    <property type="protein sequence ID" value="CCC82464.1"/>
    <property type="molecule type" value="Genomic_DNA"/>
</dbReference>
<proteinExistence type="predicted"/>
<name>G4RLL9_THETK</name>
<dbReference type="STRING" id="768679.TTX_1846"/>
<keyword evidence="4 5" id="KW-0472">Membrane</keyword>
<evidence type="ECO:0000259" key="6">
    <source>
        <dbReference type="Pfam" id="PF01957"/>
    </source>
</evidence>
<comment type="subcellular location">
    <subcellularLocation>
        <location evidence="1">Membrane</location>
        <topology evidence="1">Multi-pass membrane protein</topology>
    </subcellularLocation>
</comment>
<dbReference type="PaxDb" id="768679-TTX_1846"/>
<dbReference type="GeneID" id="11262731"/>
<dbReference type="RefSeq" id="WP_014127718.1">
    <property type="nucleotide sequence ID" value="NC_016070.1"/>
</dbReference>
<feature type="transmembrane region" description="Helical" evidence="5">
    <location>
        <begin position="39"/>
        <end position="57"/>
    </location>
</feature>
<sequence>MSEHDLRGVLHISSLVLLIAGVLLIALSVAGYIPPLLGVPASLALIGLYSYVLYARLTFRKPLVRSPIPVGERATVVEPLRPYGIVKVDGELWRAVCDGCTAEVGECVTIISLKNGELLVRKCSTQ</sequence>
<evidence type="ECO:0000256" key="4">
    <source>
        <dbReference type="ARBA" id="ARBA00023136"/>
    </source>
</evidence>
<dbReference type="InterPro" id="IPR002810">
    <property type="entry name" value="NfeD-like_C"/>
</dbReference>
<organism evidence="7 8">
    <name type="scientific">Thermoproteus tenax (strain ATCC 35583 / DSM 2078 / JCM 9277 / NBRC 100435 / Kra 1)</name>
    <dbReference type="NCBI Taxonomy" id="768679"/>
    <lineage>
        <taxon>Archaea</taxon>
        <taxon>Thermoproteota</taxon>
        <taxon>Thermoprotei</taxon>
        <taxon>Thermoproteales</taxon>
        <taxon>Thermoproteaceae</taxon>
        <taxon>Thermoproteus</taxon>
    </lineage>
</organism>
<dbReference type="OrthoDB" id="29132at2157"/>
<dbReference type="InterPro" id="IPR012340">
    <property type="entry name" value="NA-bd_OB-fold"/>
</dbReference>
<dbReference type="Pfam" id="PF01957">
    <property type="entry name" value="NfeD"/>
    <property type="match status" value="1"/>
</dbReference>
<evidence type="ECO:0000313" key="8">
    <source>
        <dbReference type="Proteomes" id="UP000002654"/>
    </source>
</evidence>
<evidence type="ECO:0000256" key="2">
    <source>
        <dbReference type="ARBA" id="ARBA00022692"/>
    </source>
</evidence>
<keyword evidence="2 5" id="KW-0812">Transmembrane</keyword>